<name>A0AAP4EFP0_CLOPF</name>
<reference evidence="3" key="1">
    <citation type="submission" date="2023-04" db="EMBL/GenBank/DDBJ databases">
        <title>Epidemiological investigation of Clostridium perfringens isolated from cattle.</title>
        <authorList>
            <person name="Tian R."/>
        </authorList>
    </citation>
    <scope>NUCLEOTIDE SEQUENCE</scope>
    <source>
        <strain evidence="3">ZWCP172</strain>
    </source>
</reference>
<dbReference type="GO" id="GO:0003735">
    <property type="term" value="F:structural constituent of ribosome"/>
    <property type="evidence" value="ECO:0007669"/>
    <property type="project" value="InterPro"/>
</dbReference>
<evidence type="ECO:0000313" key="3">
    <source>
        <dbReference type="EMBL" id="MDH2336006.1"/>
    </source>
</evidence>
<protein>
    <submittedName>
        <fullName evidence="3">Ribosomal protein L7/L12</fullName>
    </submittedName>
</protein>
<dbReference type="InterPro" id="IPR014719">
    <property type="entry name" value="Ribosomal_bL12_C/ClpS-like"/>
</dbReference>
<dbReference type="AlphaFoldDB" id="A0AAP4EFP0"/>
<dbReference type="GO" id="GO:0005840">
    <property type="term" value="C:ribosome"/>
    <property type="evidence" value="ECO:0007669"/>
    <property type="project" value="UniProtKB-KW"/>
</dbReference>
<keyword evidence="1" id="KW-0472">Membrane</keyword>
<organism evidence="3 4">
    <name type="scientific">Clostridium perfringens</name>
    <dbReference type="NCBI Taxonomy" id="1502"/>
    <lineage>
        <taxon>Bacteria</taxon>
        <taxon>Bacillati</taxon>
        <taxon>Bacillota</taxon>
        <taxon>Clostridia</taxon>
        <taxon>Eubacteriales</taxon>
        <taxon>Clostridiaceae</taxon>
        <taxon>Clostridium</taxon>
    </lineage>
</organism>
<keyword evidence="1" id="KW-0812">Transmembrane</keyword>
<dbReference type="Gene3D" id="3.30.1390.10">
    <property type="match status" value="1"/>
</dbReference>
<keyword evidence="3" id="KW-0689">Ribosomal protein</keyword>
<gene>
    <name evidence="3" type="ORF">QDQ28_07355</name>
</gene>
<dbReference type="Pfam" id="PF00542">
    <property type="entry name" value="Ribosomal_L12"/>
    <property type="match status" value="1"/>
</dbReference>
<evidence type="ECO:0000256" key="1">
    <source>
        <dbReference type="SAM" id="Phobius"/>
    </source>
</evidence>
<evidence type="ECO:0000313" key="4">
    <source>
        <dbReference type="Proteomes" id="UP001222958"/>
    </source>
</evidence>
<dbReference type="SUPFAM" id="SSF54736">
    <property type="entry name" value="ClpS-like"/>
    <property type="match status" value="1"/>
</dbReference>
<dbReference type="EMBL" id="JARVUX010000002">
    <property type="protein sequence ID" value="MDH2336006.1"/>
    <property type="molecule type" value="Genomic_DNA"/>
</dbReference>
<evidence type="ECO:0000259" key="2">
    <source>
        <dbReference type="Pfam" id="PF00542"/>
    </source>
</evidence>
<keyword evidence="3" id="KW-0687">Ribonucleoprotein</keyword>
<comment type="caution">
    <text evidence="3">The sequence shown here is derived from an EMBL/GenBank/DDBJ whole genome shotgun (WGS) entry which is preliminary data.</text>
</comment>
<sequence>MNIDMGWMILGFGAFMFLIASVGQLRNEVKLMRGTLNRIAERVGVTEIVTKEEKEELKRLLSEGKNVQAVRRCREITGLGLKEAKEYVDGLGEEKGI</sequence>
<proteinExistence type="predicted"/>
<accession>A0AAP4EFP0</accession>
<dbReference type="InterPro" id="IPR013823">
    <property type="entry name" value="Ribosomal_bL12_C"/>
</dbReference>
<feature type="domain" description="Large ribosomal subunit protein bL12 C-terminal" evidence="2">
    <location>
        <begin position="65"/>
        <end position="92"/>
    </location>
</feature>
<feature type="transmembrane region" description="Helical" evidence="1">
    <location>
        <begin position="6"/>
        <end position="25"/>
    </location>
</feature>
<dbReference type="Proteomes" id="UP001222958">
    <property type="component" value="Unassembled WGS sequence"/>
</dbReference>
<keyword evidence="1" id="KW-1133">Transmembrane helix</keyword>
<dbReference type="GO" id="GO:0006412">
    <property type="term" value="P:translation"/>
    <property type="evidence" value="ECO:0007669"/>
    <property type="project" value="InterPro"/>
</dbReference>